<proteinExistence type="predicted"/>
<evidence type="ECO:0000313" key="2">
    <source>
        <dbReference type="EMBL" id="MEG3438855.1"/>
    </source>
</evidence>
<feature type="compositionally biased region" description="Basic and acidic residues" evidence="1">
    <location>
        <begin position="79"/>
        <end position="99"/>
    </location>
</feature>
<dbReference type="Proteomes" id="UP001328733">
    <property type="component" value="Unassembled WGS sequence"/>
</dbReference>
<evidence type="ECO:0000256" key="1">
    <source>
        <dbReference type="SAM" id="MobiDB-lite"/>
    </source>
</evidence>
<feature type="compositionally biased region" description="Pro residues" evidence="1">
    <location>
        <begin position="41"/>
        <end position="53"/>
    </location>
</feature>
<accession>A0AAW9QM27</accession>
<protein>
    <submittedName>
        <fullName evidence="2">Uncharacterized protein</fullName>
    </submittedName>
</protein>
<evidence type="ECO:0000313" key="3">
    <source>
        <dbReference type="Proteomes" id="UP001328733"/>
    </source>
</evidence>
<keyword evidence="3" id="KW-1185">Reference proteome</keyword>
<dbReference type="RefSeq" id="WP_332866337.1">
    <property type="nucleotide sequence ID" value="NZ_JBAFSM010000036.1"/>
</dbReference>
<organism evidence="2 3">
    <name type="scientific">Pannus brasiliensis CCIBt3594</name>
    <dbReference type="NCBI Taxonomy" id="1427578"/>
    <lineage>
        <taxon>Bacteria</taxon>
        <taxon>Bacillati</taxon>
        <taxon>Cyanobacteriota</taxon>
        <taxon>Cyanophyceae</taxon>
        <taxon>Oscillatoriophycideae</taxon>
        <taxon>Chroococcales</taxon>
        <taxon>Microcystaceae</taxon>
        <taxon>Pannus</taxon>
    </lineage>
</organism>
<feature type="region of interest" description="Disordered" evidence="1">
    <location>
        <begin position="1"/>
        <end position="99"/>
    </location>
</feature>
<name>A0AAW9QM27_9CHRO</name>
<gene>
    <name evidence="2" type="ORF">V0288_17135</name>
</gene>
<reference evidence="2 3" key="1">
    <citation type="submission" date="2024-01" db="EMBL/GenBank/DDBJ databases">
        <title>Genomic insights into the taxonomy and metabolism of the cyanobacterium Pannus brasiliensis CCIBt3594.</title>
        <authorList>
            <person name="Machado M."/>
            <person name="Botero N.B."/>
            <person name="Andreote A.P.D."/>
            <person name="Feitosa A.M.T."/>
            <person name="Popin R."/>
            <person name="Sivonen K."/>
            <person name="Fiore M.F."/>
        </authorList>
    </citation>
    <scope>NUCLEOTIDE SEQUENCE [LARGE SCALE GENOMIC DNA]</scope>
    <source>
        <strain evidence="2 3">CCIBt3594</strain>
    </source>
</reference>
<comment type="caution">
    <text evidence="2">The sequence shown here is derived from an EMBL/GenBank/DDBJ whole genome shotgun (WGS) entry which is preliminary data.</text>
</comment>
<dbReference type="EMBL" id="JBAFSM010000036">
    <property type="protein sequence ID" value="MEG3438855.1"/>
    <property type="molecule type" value="Genomic_DNA"/>
</dbReference>
<sequence>MATDDRKRRILDHLSQSSGGAGYLPKKPFASAEPASVPTEPVVPAPAPVPSPTPKAQDRKRRVMDHLSLSSQDFNDLVSKSEEDRRKRKIMDHIRESSQ</sequence>
<dbReference type="AlphaFoldDB" id="A0AAW9QM27"/>